<dbReference type="EMBL" id="JAGSMN010000465">
    <property type="protein sequence ID" value="MBR7675324.1"/>
    <property type="molecule type" value="Genomic_DNA"/>
</dbReference>
<organism evidence="1 2">
    <name type="scientific">Streptomyces daliensis</name>
    <dbReference type="NCBI Taxonomy" id="299421"/>
    <lineage>
        <taxon>Bacteria</taxon>
        <taxon>Bacillati</taxon>
        <taxon>Actinomycetota</taxon>
        <taxon>Actinomycetes</taxon>
        <taxon>Kitasatosporales</taxon>
        <taxon>Streptomycetaceae</taxon>
        <taxon>Streptomyces</taxon>
    </lineage>
</organism>
<reference evidence="1" key="1">
    <citation type="submission" date="2021-04" db="EMBL/GenBank/DDBJ databases">
        <title>Sequencing of actinobacteria type strains.</title>
        <authorList>
            <person name="Nguyen G.-S."/>
            <person name="Wentzel A."/>
        </authorList>
    </citation>
    <scope>NUCLEOTIDE SEQUENCE</scope>
    <source>
        <strain evidence="1">DSM 42095</strain>
    </source>
</reference>
<sequence>MTVEYDVFSPALFTRLFGEPVTAEHAEHAEHAYRGTARIGPDVIAGAYMDLTLPTPTPAPPPAT</sequence>
<dbReference type="Proteomes" id="UP000675554">
    <property type="component" value="Unassembled WGS sequence"/>
</dbReference>
<evidence type="ECO:0000313" key="2">
    <source>
        <dbReference type="Proteomes" id="UP000675554"/>
    </source>
</evidence>
<keyword evidence="2" id="KW-1185">Reference proteome</keyword>
<accession>A0A8T4J191</accession>
<gene>
    <name evidence="1" type="ORF">KDA82_20335</name>
</gene>
<name>A0A8T4J191_9ACTN</name>
<protein>
    <submittedName>
        <fullName evidence="1">Uncharacterized protein</fullName>
    </submittedName>
</protein>
<evidence type="ECO:0000313" key="1">
    <source>
        <dbReference type="EMBL" id="MBR7675324.1"/>
    </source>
</evidence>
<proteinExistence type="predicted"/>
<dbReference type="AlphaFoldDB" id="A0A8T4J191"/>
<comment type="caution">
    <text evidence="1">The sequence shown here is derived from an EMBL/GenBank/DDBJ whole genome shotgun (WGS) entry which is preliminary data.</text>
</comment>